<reference evidence="3" key="1">
    <citation type="journal article" date="2020" name="Stud. Mycol.">
        <title>101 Dothideomycetes genomes: a test case for predicting lifestyles and emergence of pathogens.</title>
        <authorList>
            <person name="Haridas S."/>
            <person name="Albert R."/>
            <person name="Binder M."/>
            <person name="Bloem J."/>
            <person name="Labutti K."/>
            <person name="Salamov A."/>
            <person name="Andreopoulos B."/>
            <person name="Baker S."/>
            <person name="Barry K."/>
            <person name="Bills G."/>
            <person name="Bluhm B."/>
            <person name="Cannon C."/>
            <person name="Castanera R."/>
            <person name="Culley D."/>
            <person name="Daum C."/>
            <person name="Ezra D."/>
            <person name="Gonzalez J."/>
            <person name="Henrissat B."/>
            <person name="Kuo A."/>
            <person name="Liang C."/>
            <person name="Lipzen A."/>
            <person name="Lutzoni F."/>
            <person name="Magnuson J."/>
            <person name="Mondo S."/>
            <person name="Nolan M."/>
            <person name="Ohm R."/>
            <person name="Pangilinan J."/>
            <person name="Park H.-J."/>
            <person name="Ramirez L."/>
            <person name="Alfaro M."/>
            <person name="Sun H."/>
            <person name="Tritt A."/>
            <person name="Yoshinaga Y."/>
            <person name="Zwiers L.-H."/>
            <person name="Turgeon B."/>
            <person name="Goodwin S."/>
            <person name="Spatafora J."/>
            <person name="Crous P."/>
            <person name="Grigoriev I."/>
        </authorList>
    </citation>
    <scope>NUCLEOTIDE SEQUENCE</scope>
    <source>
        <strain evidence="3">CBS 121167</strain>
    </source>
</reference>
<evidence type="ECO:0000313" key="3">
    <source>
        <dbReference type="EMBL" id="KAF2141865.1"/>
    </source>
</evidence>
<feature type="compositionally biased region" description="Low complexity" evidence="1">
    <location>
        <begin position="193"/>
        <end position="211"/>
    </location>
</feature>
<evidence type="ECO:0000256" key="2">
    <source>
        <dbReference type="SAM" id="Phobius"/>
    </source>
</evidence>
<proteinExistence type="predicted"/>
<feature type="compositionally biased region" description="Pro residues" evidence="1">
    <location>
        <begin position="174"/>
        <end position="192"/>
    </location>
</feature>
<evidence type="ECO:0000256" key="1">
    <source>
        <dbReference type="SAM" id="MobiDB-lite"/>
    </source>
</evidence>
<name>A0A6A6BEX5_9PEZI</name>
<keyword evidence="2" id="KW-0812">Transmembrane</keyword>
<keyword evidence="2" id="KW-0472">Membrane</keyword>
<keyword evidence="4" id="KW-1185">Reference proteome</keyword>
<dbReference type="Proteomes" id="UP000799438">
    <property type="component" value="Unassembled WGS sequence"/>
</dbReference>
<feature type="region of interest" description="Disordered" evidence="1">
    <location>
        <begin position="169"/>
        <end position="239"/>
    </location>
</feature>
<dbReference type="EMBL" id="ML995486">
    <property type="protein sequence ID" value="KAF2141865.1"/>
    <property type="molecule type" value="Genomic_DNA"/>
</dbReference>
<accession>A0A6A6BEX5</accession>
<feature type="region of interest" description="Disordered" evidence="1">
    <location>
        <begin position="47"/>
        <end position="80"/>
    </location>
</feature>
<organism evidence="3 4">
    <name type="scientific">Aplosporella prunicola CBS 121167</name>
    <dbReference type="NCBI Taxonomy" id="1176127"/>
    <lineage>
        <taxon>Eukaryota</taxon>
        <taxon>Fungi</taxon>
        <taxon>Dikarya</taxon>
        <taxon>Ascomycota</taxon>
        <taxon>Pezizomycotina</taxon>
        <taxon>Dothideomycetes</taxon>
        <taxon>Dothideomycetes incertae sedis</taxon>
        <taxon>Botryosphaeriales</taxon>
        <taxon>Aplosporellaceae</taxon>
        <taxon>Aplosporella</taxon>
    </lineage>
</organism>
<feature type="transmembrane region" description="Helical" evidence="2">
    <location>
        <begin position="244"/>
        <end position="270"/>
    </location>
</feature>
<feature type="compositionally biased region" description="Basic and acidic residues" evidence="1">
    <location>
        <begin position="212"/>
        <end position="222"/>
    </location>
</feature>
<sequence length="271" mass="28820">MFAFNKITIPRLTAKKSPSYRAREAEMRASNDIYTTTTTTDYAATPLTTGTLIKTRTKAPPPRRKSDGNGGGYSEPLTPPPAYDPYRVHFDFFTHPVAISKALTDAAASATTRPPHEIAASLDALGILDLPPNHLDALARMGPRRFELELEILAARSRRQERALGAPVLAPAPSANPAPMPTPALAPTPNPTLTPTRANTGLAAKAGAKAGAEAKAEKRKMPEWGTALESGSRERESAKPRSRIFRVGLAICAVGLTVALALAVAAAVLWE</sequence>
<dbReference type="GeneID" id="54302677"/>
<evidence type="ECO:0000313" key="4">
    <source>
        <dbReference type="Proteomes" id="UP000799438"/>
    </source>
</evidence>
<dbReference type="RefSeq" id="XP_033397577.1">
    <property type="nucleotide sequence ID" value="XM_033545179.1"/>
</dbReference>
<dbReference type="AlphaFoldDB" id="A0A6A6BEX5"/>
<protein>
    <submittedName>
        <fullName evidence="3">Uncharacterized protein</fullName>
    </submittedName>
</protein>
<keyword evidence="2" id="KW-1133">Transmembrane helix</keyword>
<gene>
    <name evidence="3" type="ORF">K452DRAFT_333654</name>
</gene>